<gene>
    <name evidence="4" type="ordered locus">STAUR_4358</name>
</gene>
<feature type="transmembrane region" description="Helical" evidence="2">
    <location>
        <begin position="68"/>
        <end position="88"/>
    </location>
</feature>
<dbReference type="HOGENOM" id="CLU_2082258_0_0_7"/>
<keyword evidence="2" id="KW-1133">Transmembrane helix</keyword>
<dbReference type="KEGG" id="sur:STAUR_4358"/>
<feature type="region of interest" description="Disordered" evidence="1">
    <location>
        <begin position="26"/>
        <end position="49"/>
    </location>
</feature>
<evidence type="ECO:0000256" key="1">
    <source>
        <dbReference type="SAM" id="MobiDB-lite"/>
    </source>
</evidence>
<feature type="compositionally biased region" description="Basic and acidic residues" evidence="1">
    <location>
        <begin position="37"/>
        <end position="49"/>
    </location>
</feature>
<sequence>MRSLSQLSQLMVLSVLLSGGAALAGRPVNEFQPPPEMSKEEREANKARELGGNINSYNRDVQIHETPVPWAALGLAGLVLLGAAPFAWRAYRSTSKEIADANTFGSSGTQQAEDES</sequence>
<evidence type="ECO:0000313" key="5">
    <source>
        <dbReference type="Proteomes" id="UP000001351"/>
    </source>
</evidence>
<proteinExistence type="predicted"/>
<evidence type="ECO:0000313" key="4">
    <source>
        <dbReference type="EMBL" id="ADO72138.1"/>
    </source>
</evidence>
<dbReference type="RefSeq" id="WP_013376198.1">
    <property type="nucleotide sequence ID" value="NC_014623.1"/>
</dbReference>
<dbReference type="Proteomes" id="UP000001351">
    <property type="component" value="Chromosome"/>
</dbReference>
<protein>
    <recommendedName>
        <fullName evidence="6">Secreted protein</fullName>
    </recommendedName>
</protein>
<dbReference type="AlphaFoldDB" id="E3FTZ8"/>
<dbReference type="eggNOG" id="ENOG5032BC3">
    <property type="taxonomic scope" value="Bacteria"/>
</dbReference>
<keyword evidence="2" id="KW-0472">Membrane</keyword>
<dbReference type="EMBL" id="CP002271">
    <property type="protein sequence ID" value="ADO72138.1"/>
    <property type="molecule type" value="Genomic_DNA"/>
</dbReference>
<reference evidence="4 5" key="1">
    <citation type="journal article" date="2011" name="Mol. Biol. Evol.">
        <title>Comparative genomic analysis of fruiting body formation in Myxococcales.</title>
        <authorList>
            <person name="Huntley S."/>
            <person name="Hamann N."/>
            <person name="Wegener-Feldbrugge S."/>
            <person name="Treuner-Lange A."/>
            <person name="Kube M."/>
            <person name="Reinhardt R."/>
            <person name="Klages S."/>
            <person name="Muller R."/>
            <person name="Ronning C.M."/>
            <person name="Nierman W.C."/>
            <person name="Sogaard-Andersen L."/>
        </authorList>
    </citation>
    <scope>NUCLEOTIDE SEQUENCE [LARGE SCALE GENOMIC DNA]</scope>
    <source>
        <strain evidence="4 5">DW4/3-1</strain>
    </source>
</reference>
<keyword evidence="5" id="KW-1185">Reference proteome</keyword>
<feature type="chain" id="PRO_5003169734" description="Secreted protein" evidence="3">
    <location>
        <begin position="25"/>
        <end position="116"/>
    </location>
</feature>
<feature type="signal peptide" evidence="3">
    <location>
        <begin position="1"/>
        <end position="24"/>
    </location>
</feature>
<evidence type="ECO:0000256" key="2">
    <source>
        <dbReference type="SAM" id="Phobius"/>
    </source>
</evidence>
<name>E3FTZ8_STIAD</name>
<organism evidence="4 5">
    <name type="scientific">Stigmatella aurantiaca (strain DW4/3-1)</name>
    <dbReference type="NCBI Taxonomy" id="378806"/>
    <lineage>
        <taxon>Bacteria</taxon>
        <taxon>Pseudomonadati</taxon>
        <taxon>Myxococcota</taxon>
        <taxon>Myxococcia</taxon>
        <taxon>Myxococcales</taxon>
        <taxon>Cystobacterineae</taxon>
        <taxon>Archangiaceae</taxon>
        <taxon>Stigmatella</taxon>
    </lineage>
</organism>
<dbReference type="OrthoDB" id="5520160at2"/>
<evidence type="ECO:0008006" key="6">
    <source>
        <dbReference type="Google" id="ProtNLM"/>
    </source>
</evidence>
<keyword evidence="2" id="KW-0812">Transmembrane</keyword>
<keyword evidence="3" id="KW-0732">Signal</keyword>
<accession>E3FTZ8</accession>
<evidence type="ECO:0000256" key="3">
    <source>
        <dbReference type="SAM" id="SignalP"/>
    </source>
</evidence>